<feature type="domain" description="Chlorhexidine efflux transporter" evidence="2">
    <location>
        <begin position="3"/>
        <end position="65"/>
    </location>
</feature>
<feature type="transmembrane region" description="Helical" evidence="1">
    <location>
        <begin position="104"/>
        <end position="128"/>
    </location>
</feature>
<keyword evidence="1" id="KW-0472">Membrane</keyword>
<evidence type="ECO:0000313" key="3">
    <source>
        <dbReference type="EMBL" id="MBC5782292.1"/>
    </source>
</evidence>
<keyword evidence="1" id="KW-1133">Transmembrane helix</keyword>
<comment type="caution">
    <text evidence="3">The sequence shown here is derived from an EMBL/GenBank/DDBJ whole genome shotgun (WGS) entry which is preliminary data.</text>
</comment>
<feature type="transmembrane region" description="Helical" evidence="1">
    <location>
        <begin position="77"/>
        <end position="98"/>
    </location>
</feature>
<reference evidence="3" key="1">
    <citation type="submission" date="2020-08" db="EMBL/GenBank/DDBJ databases">
        <title>Ramlibacter sp. USB13 16S ribosomal RNA gene genome sequencing and assembly.</title>
        <authorList>
            <person name="Kang M."/>
        </authorList>
    </citation>
    <scope>NUCLEOTIDE SEQUENCE</scope>
    <source>
        <strain evidence="3">USB13</strain>
    </source>
</reference>
<dbReference type="Pfam" id="PF05232">
    <property type="entry name" value="BTP"/>
    <property type="match status" value="2"/>
</dbReference>
<feature type="transmembrane region" description="Helical" evidence="1">
    <location>
        <begin position="7"/>
        <end position="29"/>
    </location>
</feature>
<feature type="domain" description="Chlorhexidine efflux transporter" evidence="2">
    <location>
        <begin position="71"/>
        <end position="133"/>
    </location>
</feature>
<accession>A0A923SDV7</accession>
<organism evidence="3 4">
    <name type="scientific">Ramlibacter cellulosilyticus</name>
    <dbReference type="NCBI Taxonomy" id="2764187"/>
    <lineage>
        <taxon>Bacteria</taxon>
        <taxon>Pseudomonadati</taxon>
        <taxon>Pseudomonadota</taxon>
        <taxon>Betaproteobacteria</taxon>
        <taxon>Burkholderiales</taxon>
        <taxon>Comamonadaceae</taxon>
        <taxon>Ramlibacter</taxon>
    </lineage>
</organism>
<dbReference type="RefSeq" id="WP_187074995.1">
    <property type="nucleotide sequence ID" value="NZ_JACORT010000001.1"/>
</dbReference>
<dbReference type="InterPro" id="IPR058208">
    <property type="entry name" value="PACE"/>
</dbReference>
<dbReference type="AlphaFoldDB" id="A0A923SDV7"/>
<keyword evidence="4" id="KW-1185">Reference proteome</keyword>
<dbReference type="InterPro" id="IPR007896">
    <property type="entry name" value="BTP_bacteria"/>
</dbReference>
<sequence>MQGLQRKIVYVVSFELIAIVLASTLLRWLSESPVTTAGITAAASSTIAMAWNYVYNILFEAWERRQERKGRSVLRRVVHAIGFEVGLVTMLVPLFAWVLGVSLLAALALNAVMIVFFLVYGFLFNLAFDRVFGLPLSAQGR</sequence>
<protein>
    <submittedName>
        <fullName evidence="3">PACE efflux transporter</fullName>
    </submittedName>
</protein>
<gene>
    <name evidence="3" type="ORF">H8N03_05005</name>
</gene>
<name>A0A923SDV7_9BURK</name>
<feature type="transmembrane region" description="Helical" evidence="1">
    <location>
        <begin position="35"/>
        <end position="56"/>
    </location>
</feature>
<dbReference type="EMBL" id="JACORT010000001">
    <property type="protein sequence ID" value="MBC5782292.1"/>
    <property type="molecule type" value="Genomic_DNA"/>
</dbReference>
<dbReference type="NCBIfam" id="NF033664">
    <property type="entry name" value="PACE_transport"/>
    <property type="match status" value="1"/>
</dbReference>
<keyword evidence="1" id="KW-0812">Transmembrane</keyword>
<evidence type="ECO:0000259" key="2">
    <source>
        <dbReference type="Pfam" id="PF05232"/>
    </source>
</evidence>
<dbReference type="Proteomes" id="UP000608513">
    <property type="component" value="Unassembled WGS sequence"/>
</dbReference>
<proteinExistence type="predicted"/>
<evidence type="ECO:0000256" key="1">
    <source>
        <dbReference type="SAM" id="Phobius"/>
    </source>
</evidence>
<evidence type="ECO:0000313" key="4">
    <source>
        <dbReference type="Proteomes" id="UP000608513"/>
    </source>
</evidence>